<proteinExistence type="predicted"/>
<keyword evidence="4 5" id="KW-0472">Membrane</keyword>
<dbReference type="GO" id="GO:0005886">
    <property type="term" value="C:plasma membrane"/>
    <property type="evidence" value="ECO:0007669"/>
    <property type="project" value="TreeGrafter"/>
</dbReference>
<reference evidence="8 9" key="1">
    <citation type="submission" date="2019-02" db="EMBL/GenBank/DDBJ databases">
        <title>Deep-cultivation of Planctomycetes and their phenomic and genomic characterization uncovers novel biology.</title>
        <authorList>
            <person name="Wiegand S."/>
            <person name="Jogler M."/>
            <person name="Boedeker C."/>
            <person name="Pinto D."/>
            <person name="Vollmers J."/>
            <person name="Rivas-Marin E."/>
            <person name="Kohn T."/>
            <person name="Peeters S.H."/>
            <person name="Heuer A."/>
            <person name="Rast P."/>
            <person name="Oberbeckmann S."/>
            <person name="Bunk B."/>
            <person name="Jeske O."/>
            <person name="Meyerdierks A."/>
            <person name="Storesund J.E."/>
            <person name="Kallscheuer N."/>
            <person name="Luecker S."/>
            <person name="Lage O.M."/>
            <person name="Pohl T."/>
            <person name="Merkel B.J."/>
            <person name="Hornburger P."/>
            <person name="Mueller R.-W."/>
            <person name="Bruemmer F."/>
            <person name="Labrenz M."/>
            <person name="Spormann A.M."/>
            <person name="Op Den Camp H."/>
            <person name="Overmann J."/>
            <person name="Amann R."/>
            <person name="Jetten M.S.M."/>
            <person name="Mascher T."/>
            <person name="Medema M.H."/>
            <person name="Devos D.P."/>
            <person name="Kaster A.-K."/>
            <person name="Ovreas L."/>
            <person name="Rohde M."/>
            <person name="Galperin M.Y."/>
            <person name="Jogler C."/>
        </authorList>
    </citation>
    <scope>NUCLEOTIDE SEQUENCE [LARGE SCALE GENOMIC DNA]</scope>
    <source>
        <strain evidence="8 9">CA13</strain>
    </source>
</reference>
<evidence type="ECO:0000256" key="2">
    <source>
        <dbReference type="ARBA" id="ARBA00023122"/>
    </source>
</evidence>
<dbReference type="AlphaFoldDB" id="A0A5C5Z866"/>
<feature type="transmembrane region" description="Helical" evidence="5">
    <location>
        <begin position="96"/>
        <end position="115"/>
    </location>
</feature>
<evidence type="ECO:0008006" key="10">
    <source>
        <dbReference type="Google" id="ProtNLM"/>
    </source>
</evidence>
<protein>
    <recommendedName>
        <fullName evidence="10">Magnesium and cobalt efflux protein CorC</fullName>
    </recommendedName>
</protein>
<dbReference type="PROSITE" id="PS51846">
    <property type="entry name" value="CNNM"/>
    <property type="match status" value="1"/>
</dbReference>
<dbReference type="SUPFAM" id="SSF56176">
    <property type="entry name" value="FAD-binding/transporter-associated domain-like"/>
    <property type="match status" value="1"/>
</dbReference>
<feature type="transmembrane region" description="Helical" evidence="5">
    <location>
        <begin position="127"/>
        <end position="149"/>
    </location>
</feature>
<organism evidence="8 9">
    <name type="scientific">Novipirellula herctigrandis</name>
    <dbReference type="NCBI Taxonomy" id="2527986"/>
    <lineage>
        <taxon>Bacteria</taxon>
        <taxon>Pseudomonadati</taxon>
        <taxon>Planctomycetota</taxon>
        <taxon>Planctomycetia</taxon>
        <taxon>Pirellulales</taxon>
        <taxon>Pirellulaceae</taxon>
        <taxon>Novipirellula</taxon>
    </lineage>
</organism>
<sequence length="429" mass="47500">MVAEAWMWLLAMILLVLLSAFFSGSEAAFFSLHNRDRLRLKKAGPTGRIAARMLADSDRLLSAILFWNLLINMTYFAIASIVGARLQHDPSAGPSVAVGFTLCSLMVLIFFSEMLPKSIAVLAPSRICLLVAFPLDLAVKIVGPVLPLVKTTNLAVGRLLWPSFRPEPEIDLADIERAIELGTDDAALLQRERMVLRGLVEMSETRVGELMRLRSKLQLCPTEKLAGTRLTETPPGGYLMVTNATGDEITAAIPVKLLRPSQLDDFLGAMEPVIYAPWSARASQVFDQLNDEDRSVAVIVNEFGEILGAVTIADILRRVFTARRDHEDEELGEASIQEIEKDLYRVFGTVSARALSKRLKIDTREEGVTTVAGLIQRHNERLPRVGDQAPLDRYRLKVTEEIENGVWIEVSLPKSADTPDTDDSPEVRS</sequence>
<dbReference type="Gene3D" id="3.30.465.10">
    <property type="match status" value="1"/>
</dbReference>
<gene>
    <name evidence="8" type="ORF">CA13_44940</name>
</gene>
<dbReference type="Pfam" id="PF01595">
    <property type="entry name" value="CNNM"/>
    <property type="match status" value="1"/>
</dbReference>
<keyword evidence="4 5" id="KW-0812">Transmembrane</keyword>
<dbReference type="RefSeq" id="WP_419195134.1">
    <property type="nucleotide sequence ID" value="NZ_SJPJ01000001.1"/>
</dbReference>
<dbReference type="Pfam" id="PF03471">
    <property type="entry name" value="CorC_HlyC"/>
    <property type="match status" value="1"/>
</dbReference>
<feature type="domain" description="CBS" evidence="6">
    <location>
        <begin position="269"/>
        <end position="329"/>
    </location>
</feature>
<dbReference type="GO" id="GO:0050660">
    <property type="term" value="F:flavin adenine dinucleotide binding"/>
    <property type="evidence" value="ECO:0007669"/>
    <property type="project" value="InterPro"/>
</dbReference>
<dbReference type="PROSITE" id="PS51371">
    <property type="entry name" value="CBS"/>
    <property type="match status" value="1"/>
</dbReference>
<evidence type="ECO:0000313" key="8">
    <source>
        <dbReference type="EMBL" id="TWT83031.1"/>
    </source>
</evidence>
<evidence type="ECO:0000259" key="7">
    <source>
        <dbReference type="PROSITE" id="PS51846"/>
    </source>
</evidence>
<dbReference type="InterPro" id="IPR002550">
    <property type="entry name" value="CNNM"/>
</dbReference>
<dbReference type="SMART" id="SM01091">
    <property type="entry name" value="CorC_HlyC"/>
    <property type="match status" value="1"/>
</dbReference>
<dbReference type="InterPro" id="IPR000644">
    <property type="entry name" value="CBS_dom"/>
</dbReference>
<feature type="transmembrane region" description="Helical" evidence="5">
    <location>
        <begin position="6"/>
        <end position="32"/>
    </location>
</feature>
<evidence type="ECO:0000313" key="9">
    <source>
        <dbReference type="Proteomes" id="UP000315010"/>
    </source>
</evidence>
<accession>A0A5C5Z866</accession>
<dbReference type="InterPro" id="IPR016169">
    <property type="entry name" value="FAD-bd_PCMH_sub2"/>
</dbReference>
<dbReference type="EMBL" id="SJPJ01000001">
    <property type="protein sequence ID" value="TWT83031.1"/>
    <property type="molecule type" value="Genomic_DNA"/>
</dbReference>
<feature type="domain" description="CNNM transmembrane" evidence="7">
    <location>
        <begin position="1"/>
        <end position="185"/>
    </location>
</feature>
<dbReference type="InterPro" id="IPR046342">
    <property type="entry name" value="CBS_dom_sf"/>
</dbReference>
<feature type="transmembrane region" description="Helical" evidence="5">
    <location>
        <begin position="60"/>
        <end position="84"/>
    </location>
</feature>
<dbReference type="InterPro" id="IPR036318">
    <property type="entry name" value="FAD-bd_PCMH-like_sf"/>
</dbReference>
<keyword evidence="1" id="KW-0677">Repeat</keyword>
<evidence type="ECO:0000256" key="5">
    <source>
        <dbReference type="SAM" id="Phobius"/>
    </source>
</evidence>
<evidence type="ECO:0000256" key="1">
    <source>
        <dbReference type="ARBA" id="ARBA00022737"/>
    </source>
</evidence>
<keyword evidence="9" id="KW-1185">Reference proteome</keyword>
<comment type="caution">
    <text evidence="8">The sequence shown here is derived from an EMBL/GenBank/DDBJ whole genome shotgun (WGS) entry which is preliminary data.</text>
</comment>
<name>A0A5C5Z866_9BACT</name>
<keyword evidence="4 5" id="KW-1133">Transmembrane helix</keyword>
<dbReference type="Gene3D" id="3.10.580.10">
    <property type="entry name" value="CBS-domain"/>
    <property type="match status" value="1"/>
</dbReference>
<evidence type="ECO:0000256" key="3">
    <source>
        <dbReference type="PROSITE-ProRule" id="PRU00703"/>
    </source>
</evidence>
<dbReference type="PANTHER" id="PTHR22777:SF17">
    <property type="entry name" value="UPF0053 PROTEIN SLL0260"/>
    <property type="match status" value="1"/>
</dbReference>
<evidence type="ECO:0000256" key="4">
    <source>
        <dbReference type="PROSITE-ProRule" id="PRU01193"/>
    </source>
</evidence>
<dbReference type="Proteomes" id="UP000315010">
    <property type="component" value="Unassembled WGS sequence"/>
</dbReference>
<keyword evidence="2 3" id="KW-0129">CBS domain</keyword>
<dbReference type="InterPro" id="IPR005170">
    <property type="entry name" value="Transptr-assoc_dom"/>
</dbReference>
<dbReference type="SUPFAM" id="SSF54631">
    <property type="entry name" value="CBS-domain pair"/>
    <property type="match status" value="1"/>
</dbReference>
<evidence type="ECO:0000259" key="6">
    <source>
        <dbReference type="PROSITE" id="PS51371"/>
    </source>
</evidence>
<dbReference type="PANTHER" id="PTHR22777">
    <property type="entry name" value="HEMOLYSIN-RELATED"/>
    <property type="match status" value="1"/>
</dbReference>